<keyword evidence="3" id="KW-1185">Reference proteome</keyword>
<dbReference type="InterPro" id="IPR036388">
    <property type="entry name" value="WH-like_DNA-bd_sf"/>
</dbReference>
<keyword evidence="1" id="KW-0862">Zinc</keyword>
<feature type="binding site" evidence="1">
    <location>
        <position position="101"/>
    </location>
    <ligand>
        <name>Zn(2+)</name>
        <dbReference type="ChEBI" id="CHEBI:29105"/>
    </ligand>
</feature>
<dbReference type="RefSeq" id="WP_170125673.1">
    <property type="nucleotide sequence ID" value="NZ_BHZF01000001.1"/>
</dbReference>
<dbReference type="EMBL" id="QPJS01000001">
    <property type="protein sequence ID" value="RCX05185.1"/>
    <property type="molecule type" value="Genomic_DNA"/>
</dbReference>
<dbReference type="Gene3D" id="1.10.10.10">
    <property type="entry name" value="Winged helix-like DNA-binding domain superfamily/Winged helix DNA-binding domain"/>
    <property type="match status" value="1"/>
</dbReference>
<evidence type="ECO:0000256" key="1">
    <source>
        <dbReference type="PIRSR" id="PIRSR602481-1"/>
    </source>
</evidence>
<name>A0A369A7R8_9FLAO</name>
<dbReference type="GO" id="GO:0008270">
    <property type="term" value="F:zinc ion binding"/>
    <property type="evidence" value="ECO:0007669"/>
    <property type="project" value="TreeGrafter"/>
</dbReference>
<dbReference type="Proteomes" id="UP000253517">
    <property type="component" value="Unassembled WGS sequence"/>
</dbReference>
<dbReference type="GO" id="GO:0003700">
    <property type="term" value="F:DNA-binding transcription factor activity"/>
    <property type="evidence" value="ECO:0007669"/>
    <property type="project" value="InterPro"/>
</dbReference>
<dbReference type="GO" id="GO:0000976">
    <property type="term" value="F:transcription cis-regulatory region binding"/>
    <property type="evidence" value="ECO:0007669"/>
    <property type="project" value="TreeGrafter"/>
</dbReference>
<organism evidence="2 3">
    <name type="scientific">Schleiferia thermophila</name>
    <dbReference type="NCBI Taxonomy" id="884107"/>
    <lineage>
        <taxon>Bacteria</taxon>
        <taxon>Pseudomonadati</taxon>
        <taxon>Bacteroidota</taxon>
        <taxon>Flavobacteriia</taxon>
        <taxon>Flavobacteriales</taxon>
        <taxon>Schleiferiaceae</taxon>
        <taxon>Schleiferia</taxon>
    </lineage>
</organism>
<dbReference type="Pfam" id="PF01475">
    <property type="entry name" value="FUR"/>
    <property type="match status" value="1"/>
</dbReference>
<protein>
    <submittedName>
        <fullName evidence="2">Fur family ferric uptake transcriptional regulator</fullName>
    </submittedName>
</protein>
<reference evidence="2 3" key="1">
    <citation type="submission" date="2018-07" db="EMBL/GenBank/DDBJ databases">
        <title>Genomic Encyclopedia of Type Strains, Phase IV (KMG-IV): sequencing the most valuable type-strain genomes for metagenomic binning, comparative biology and taxonomic classification.</title>
        <authorList>
            <person name="Goeker M."/>
        </authorList>
    </citation>
    <scope>NUCLEOTIDE SEQUENCE [LARGE SCALE GENOMIC DNA]</scope>
    <source>
        <strain evidence="2 3">DSM 21410</strain>
    </source>
</reference>
<dbReference type="AlphaFoldDB" id="A0A369A7R8"/>
<evidence type="ECO:0000313" key="3">
    <source>
        <dbReference type="Proteomes" id="UP000253517"/>
    </source>
</evidence>
<sequence>MQKEFVSAGEILKNSSLKATRWRLVLLGMIMKSESGISYQELSESKDFEGHRVTLYRALRDLEEAGIIEKLRDASGNVKYMMKPKESGSHRLHPHFSCRICNSMVCLTDIELPDISLPAGYTREQVVCLVYGLCKSCASTTS</sequence>
<feature type="binding site" evidence="1">
    <location>
        <position position="137"/>
    </location>
    <ligand>
        <name>Zn(2+)</name>
        <dbReference type="ChEBI" id="CHEBI:29105"/>
    </ligand>
</feature>
<comment type="cofactor">
    <cofactor evidence="1">
        <name>Zn(2+)</name>
        <dbReference type="ChEBI" id="CHEBI:29105"/>
    </cofactor>
    <text evidence="1">Binds 1 zinc ion per subunit.</text>
</comment>
<gene>
    <name evidence="2" type="ORF">DES35_101468</name>
</gene>
<proteinExistence type="predicted"/>
<feature type="binding site" evidence="1">
    <location>
        <position position="134"/>
    </location>
    <ligand>
        <name>Zn(2+)</name>
        <dbReference type="ChEBI" id="CHEBI:29105"/>
    </ligand>
</feature>
<keyword evidence="1" id="KW-0479">Metal-binding</keyword>
<dbReference type="GO" id="GO:0045892">
    <property type="term" value="P:negative regulation of DNA-templated transcription"/>
    <property type="evidence" value="ECO:0007669"/>
    <property type="project" value="TreeGrafter"/>
</dbReference>
<dbReference type="InterPro" id="IPR002481">
    <property type="entry name" value="FUR"/>
</dbReference>
<dbReference type="PANTHER" id="PTHR33202">
    <property type="entry name" value="ZINC UPTAKE REGULATION PROTEIN"/>
    <property type="match status" value="1"/>
</dbReference>
<feature type="binding site" evidence="1">
    <location>
        <position position="98"/>
    </location>
    <ligand>
        <name>Zn(2+)</name>
        <dbReference type="ChEBI" id="CHEBI:29105"/>
    </ligand>
</feature>
<dbReference type="SUPFAM" id="SSF46785">
    <property type="entry name" value="Winged helix' DNA-binding domain"/>
    <property type="match status" value="1"/>
</dbReference>
<dbReference type="PANTHER" id="PTHR33202:SF7">
    <property type="entry name" value="FERRIC UPTAKE REGULATION PROTEIN"/>
    <property type="match status" value="1"/>
</dbReference>
<comment type="caution">
    <text evidence="2">The sequence shown here is derived from an EMBL/GenBank/DDBJ whole genome shotgun (WGS) entry which is preliminary data.</text>
</comment>
<dbReference type="GO" id="GO:1900376">
    <property type="term" value="P:regulation of secondary metabolite biosynthetic process"/>
    <property type="evidence" value="ECO:0007669"/>
    <property type="project" value="TreeGrafter"/>
</dbReference>
<evidence type="ECO:0000313" key="2">
    <source>
        <dbReference type="EMBL" id="RCX05185.1"/>
    </source>
</evidence>
<dbReference type="InterPro" id="IPR036390">
    <property type="entry name" value="WH_DNA-bd_sf"/>
</dbReference>
<accession>A0A369A7R8</accession>